<accession>A0ABU9M1N3</accession>
<evidence type="ECO:0000313" key="9">
    <source>
        <dbReference type="EMBL" id="MEL5996171.1"/>
    </source>
</evidence>
<name>A0ABU9M1N3_9BACT</name>
<dbReference type="Proteomes" id="UP001479606">
    <property type="component" value="Unassembled WGS sequence"/>
</dbReference>
<evidence type="ECO:0000259" key="8">
    <source>
        <dbReference type="Pfam" id="PF25183"/>
    </source>
</evidence>
<proteinExistence type="predicted"/>
<keyword evidence="10" id="KW-1185">Reference proteome</keyword>
<dbReference type="EMBL" id="JBCEVZ010000060">
    <property type="protein sequence ID" value="MEL5996171.1"/>
    <property type="molecule type" value="Genomic_DNA"/>
</dbReference>
<evidence type="ECO:0000256" key="1">
    <source>
        <dbReference type="ARBA" id="ARBA00004571"/>
    </source>
</evidence>
<keyword evidence="6" id="KW-0998">Cell outer membrane</keyword>
<keyword evidence="5" id="KW-0472">Membrane</keyword>
<evidence type="ECO:0000256" key="6">
    <source>
        <dbReference type="ARBA" id="ARBA00023237"/>
    </source>
</evidence>
<dbReference type="PANTHER" id="PTHR30069:SF46">
    <property type="entry name" value="OAR PROTEIN"/>
    <property type="match status" value="1"/>
</dbReference>
<keyword evidence="3" id="KW-1134">Transmembrane beta strand</keyword>
<evidence type="ECO:0000256" key="2">
    <source>
        <dbReference type="ARBA" id="ARBA00022448"/>
    </source>
</evidence>
<feature type="chain" id="PRO_5046592091" evidence="7">
    <location>
        <begin position="26"/>
        <end position="1152"/>
    </location>
</feature>
<dbReference type="SUPFAM" id="SSF56935">
    <property type="entry name" value="Porins"/>
    <property type="match status" value="1"/>
</dbReference>
<evidence type="ECO:0000256" key="7">
    <source>
        <dbReference type="SAM" id="SignalP"/>
    </source>
</evidence>
<dbReference type="Pfam" id="PF13620">
    <property type="entry name" value="CarboxypepD_reg"/>
    <property type="match status" value="1"/>
</dbReference>
<dbReference type="Gene3D" id="2.40.170.20">
    <property type="entry name" value="TonB-dependent receptor, beta-barrel domain"/>
    <property type="match status" value="1"/>
</dbReference>
<keyword evidence="7" id="KW-0732">Signal</keyword>
<feature type="signal peptide" evidence="7">
    <location>
        <begin position="1"/>
        <end position="25"/>
    </location>
</feature>
<dbReference type="PANTHER" id="PTHR30069">
    <property type="entry name" value="TONB-DEPENDENT OUTER MEMBRANE RECEPTOR"/>
    <property type="match status" value="1"/>
</dbReference>
<keyword evidence="2" id="KW-0813">Transport</keyword>
<organism evidence="9 10">
    <name type="scientific">Hymenobacter segetis</name>
    <dbReference type="NCBI Taxonomy" id="2025509"/>
    <lineage>
        <taxon>Bacteria</taxon>
        <taxon>Pseudomonadati</taxon>
        <taxon>Bacteroidota</taxon>
        <taxon>Cytophagia</taxon>
        <taxon>Cytophagales</taxon>
        <taxon>Hymenobacteraceae</taxon>
        <taxon>Hymenobacter</taxon>
    </lineage>
</organism>
<evidence type="ECO:0000256" key="5">
    <source>
        <dbReference type="ARBA" id="ARBA00023136"/>
    </source>
</evidence>
<feature type="domain" description="TonB-dependent transporter Oar-like beta-barrel" evidence="8">
    <location>
        <begin position="245"/>
        <end position="1046"/>
    </location>
</feature>
<evidence type="ECO:0000256" key="4">
    <source>
        <dbReference type="ARBA" id="ARBA00022692"/>
    </source>
</evidence>
<dbReference type="Gene3D" id="2.60.40.1120">
    <property type="entry name" value="Carboxypeptidase-like, regulatory domain"/>
    <property type="match status" value="1"/>
</dbReference>
<evidence type="ECO:0000313" key="10">
    <source>
        <dbReference type="Proteomes" id="UP001479606"/>
    </source>
</evidence>
<dbReference type="InterPro" id="IPR057601">
    <property type="entry name" value="Oar-like_b-barrel"/>
</dbReference>
<comment type="caution">
    <text evidence="9">The sequence shown here is derived from an EMBL/GenBank/DDBJ whole genome shotgun (WGS) entry which is preliminary data.</text>
</comment>
<reference evidence="9 10" key="1">
    <citation type="journal article" date="2018" name="Arch. Microbiol.">
        <title>Hymenobacter segetis sp. nov., isolated from soil.</title>
        <authorList>
            <person name="Ten L.N."/>
            <person name="Lim S.J."/>
            <person name="Kim B.O."/>
            <person name="Kang I.K."/>
            <person name="Jung H.Y."/>
        </authorList>
    </citation>
    <scope>NUCLEOTIDE SEQUENCE [LARGE SCALE GENOMIC DNA]</scope>
    <source>
        <strain evidence="9 10">S7-3-11</strain>
    </source>
</reference>
<protein>
    <submittedName>
        <fullName evidence="9">Carboxypeptidase-like regulatory domain-containing protein</fullName>
    </submittedName>
</protein>
<dbReference type="SUPFAM" id="SSF49464">
    <property type="entry name" value="Carboxypeptidase regulatory domain-like"/>
    <property type="match status" value="1"/>
</dbReference>
<dbReference type="Pfam" id="PF25183">
    <property type="entry name" value="OMP_b-brl_4"/>
    <property type="match status" value="1"/>
</dbReference>
<dbReference type="RefSeq" id="WP_342300441.1">
    <property type="nucleotide sequence ID" value="NZ_JBCEVZ010000060.1"/>
</dbReference>
<comment type="subcellular location">
    <subcellularLocation>
        <location evidence="1">Cell outer membrane</location>
        <topology evidence="1">Multi-pass membrane protein</topology>
    </subcellularLocation>
</comment>
<evidence type="ECO:0000256" key="3">
    <source>
        <dbReference type="ARBA" id="ARBA00022452"/>
    </source>
</evidence>
<dbReference type="InterPro" id="IPR008969">
    <property type="entry name" value="CarboxyPept-like_regulatory"/>
</dbReference>
<dbReference type="InterPro" id="IPR036942">
    <property type="entry name" value="Beta-barrel_TonB_sf"/>
</dbReference>
<keyword evidence="4" id="KW-0812">Transmembrane</keyword>
<sequence length="1152" mass="125539">MKYVIGVRAACFSLLFLVIQHLASAQVTTSALSGKVTSDKGEDLIGVTVVATNMPTGTKRGTGTEPDGRFTIPNLAPGGPYEVTVTYVGYKEQKIDNVFLTLGNTTRLNFVLAAEAQALNEVVVVGNTQATKTGAGTNVSGASIQQLPTISRSISDFTRLDPRNSNGSFAGSSFRYNNVTLDGAVNNDAIGFSPSLGGQSGTSGLPGGSARANPISLDAIQEIQAQVAPYDVKLGNFTGGSVNAVTRSGTNEVTGSVYGYGRNQNVTGRSIDSDKAKIGSEYHDYQTGFRIGGPIIKNKLFFFTNAEIARRQEPQFYGAGQPGSPVTADLAQAITNKLNNYNTVISNGNGGVVPNATNTGPQTTTARYNVGDYGDYNIHANSNKIFGRLDFNLDEKTSIALRHNFITSEATNLERSGSLFKFGSQDYTQHNIQNSTVLEVKSNFSSKFSNNLILGYTNIHDYRDLIGGQGNLFPAVQINGVGTTVGTPGTATYYAGSNQILLGSDREASIFNTRQKTFELTDNFTYYVGSHALTLGTHNEFYHIDYGFINSWNGRIEYNNVNDFLNDKPSRIRGTYNNGTQGDNSYAYNYNNPSAAFNINFYSAYLQDEWNVTDKLKITPGIRFDIASLPTKPTLNTALVNNPQNDAKTLNQTYSHTPWSELNNNYLGQVQFSPRLGFNYDVKGDQSFVIRGGSGIFTGRVPFAWFGYAYYNNGVNFNSVDYNNIQAASNTGVKTVYLNTDPNLIYAQLPPANYNATNLKAGPTEVNLIDNNFKMPKVWRSSLAFDFKLPTGTRFSVEGLYTKTLQDVKFQNINLTDNVTYLANGPTQTPVYSAPAGGNARVNTGLSNAFFLTNTTQGYRYQLTGSVGQTINNLVDASVAYTYGKSYDISNGIRNSPQSNWELNPALNVNDPALAFSNFDLRHRVVASLNLHKTFAQRFTGYFTSVLTYASGSPYTWTYTNYNFGNGQQNNVQLAYIPATAGDIAIVSRVDDKSPYLLDASRNAAFNSFVDGDSYLSTRRGQYTERNAGRTPWNNQADIRLMLDMKLGNLDADAAGITPKGHTLQVSLDIINFGNLLNSNWGRQYFVPNTFNSTLGTGLTQVGYINSAGTVASGYNAATFNRPAFTYGTPATYSIDQLASRWQGQLGLRYSF</sequence>
<dbReference type="InterPro" id="IPR039426">
    <property type="entry name" value="TonB-dep_rcpt-like"/>
</dbReference>
<gene>
    <name evidence="9" type="ORF">AAFH49_18285</name>
</gene>